<organism evidence="1 2">
    <name type="scientific">Ranitomeya imitator</name>
    <name type="common">mimic poison frog</name>
    <dbReference type="NCBI Taxonomy" id="111125"/>
    <lineage>
        <taxon>Eukaryota</taxon>
        <taxon>Metazoa</taxon>
        <taxon>Chordata</taxon>
        <taxon>Craniata</taxon>
        <taxon>Vertebrata</taxon>
        <taxon>Euteleostomi</taxon>
        <taxon>Amphibia</taxon>
        <taxon>Batrachia</taxon>
        <taxon>Anura</taxon>
        <taxon>Neobatrachia</taxon>
        <taxon>Hyloidea</taxon>
        <taxon>Dendrobatidae</taxon>
        <taxon>Dendrobatinae</taxon>
        <taxon>Ranitomeya</taxon>
    </lineage>
</organism>
<reference evidence="1" key="1">
    <citation type="submission" date="2023-07" db="EMBL/GenBank/DDBJ databases">
        <authorList>
            <person name="Stuckert A."/>
        </authorList>
    </citation>
    <scope>NUCLEOTIDE SEQUENCE</scope>
</reference>
<dbReference type="EMBL" id="CAUEEQ010003703">
    <property type="protein sequence ID" value="CAJ0925866.1"/>
    <property type="molecule type" value="Genomic_DNA"/>
</dbReference>
<evidence type="ECO:0000313" key="2">
    <source>
        <dbReference type="Proteomes" id="UP001176940"/>
    </source>
</evidence>
<dbReference type="Proteomes" id="UP001176940">
    <property type="component" value="Unassembled WGS sequence"/>
</dbReference>
<feature type="non-terminal residue" evidence="1">
    <location>
        <position position="98"/>
    </location>
</feature>
<proteinExistence type="predicted"/>
<keyword evidence="2" id="KW-1185">Reference proteome</keyword>
<accession>A0ABN9KVL1</accession>
<dbReference type="InterPro" id="IPR046805">
    <property type="entry name" value="Tra1_ring"/>
</dbReference>
<comment type="caution">
    <text evidence="1">The sequence shown here is derived from an EMBL/GenBank/DDBJ whole genome shotgun (WGS) entry which is preliminary data.</text>
</comment>
<protein>
    <submittedName>
        <fullName evidence="1">Uncharacterized protein</fullName>
    </submittedName>
</protein>
<dbReference type="Pfam" id="PF20206">
    <property type="entry name" value="Tra1_ring"/>
    <property type="match status" value="1"/>
</dbReference>
<evidence type="ECO:0000313" key="1">
    <source>
        <dbReference type="EMBL" id="CAJ0925866.1"/>
    </source>
</evidence>
<gene>
    <name evidence="1" type="ORF">RIMI_LOCUS2618371</name>
</gene>
<name>A0ABN9KVL1_9NEOB</name>
<sequence>MMTYIEKRFPEDLELNAQFLELVNYVYRDENLSGSELTAKLEPAFLSGLRCSQPQIRAKFFEAFDTSMKRRVYDRLLYLTCSQNWEAMGNHFWIKQCI</sequence>